<reference evidence="1 2" key="1">
    <citation type="journal article" date="2019" name="Nat. Microbiol.">
        <title>Mediterranean grassland soil C-N compound turnover is dependent on rainfall and depth, and is mediated by genomically divergent microorganisms.</title>
        <authorList>
            <person name="Diamond S."/>
            <person name="Andeer P.F."/>
            <person name="Li Z."/>
            <person name="Crits-Christoph A."/>
            <person name="Burstein D."/>
            <person name="Anantharaman K."/>
            <person name="Lane K.R."/>
            <person name="Thomas B.C."/>
            <person name="Pan C."/>
            <person name="Northen T.R."/>
            <person name="Banfield J.F."/>
        </authorList>
    </citation>
    <scope>NUCLEOTIDE SEQUENCE [LARGE SCALE GENOMIC DNA]</scope>
    <source>
        <strain evidence="1">NP_3</strain>
    </source>
</reference>
<evidence type="ECO:0008006" key="3">
    <source>
        <dbReference type="Google" id="ProtNLM"/>
    </source>
</evidence>
<proteinExistence type="predicted"/>
<dbReference type="EMBL" id="VBAK01000013">
    <property type="protein sequence ID" value="TMI93930.1"/>
    <property type="molecule type" value="Genomic_DNA"/>
</dbReference>
<organism evidence="1 2">
    <name type="scientific">Candidatus Segetimicrobium genomatis</name>
    <dbReference type="NCBI Taxonomy" id="2569760"/>
    <lineage>
        <taxon>Bacteria</taxon>
        <taxon>Bacillati</taxon>
        <taxon>Candidatus Sysuimicrobiota</taxon>
        <taxon>Candidatus Sysuimicrobiia</taxon>
        <taxon>Candidatus Sysuimicrobiales</taxon>
        <taxon>Candidatus Segetimicrobiaceae</taxon>
        <taxon>Candidatus Segetimicrobium</taxon>
    </lineage>
</organism>
<sequence>MYITVRRYEGIPNPRETGRRVTEGFVPLVSQVPGFVAYYWADAGSGTMISTGVFQDRTGAEESNKKAAEWIKQNPNLFTSPAQITAGEVVGHKTR</sequence>
<evidence type="ECO:0000313" key="1">
    <source>
        <dbReference type="EMBL" id="TMI93930.1"/>
    </source>
</evidence>
<gene>
    <name evidence="1" type="ORF">E6H00_00465</name>
</gene>
<name>A0A537KDS2_9BACT</name>
<dbReference type="AlphaFoldDB" id="A0A537KDS2"/>
<comment type="caution">
    <text evidence="1">The sequence shown here is derived from an EMBL/GenBank/DDBJ whole genome shotgun (WGS) entry which is preliminary data.</text>
</comment>
<dbReference type="Proteomes" id="UP000318509">
    <property type="component" value="Unassembled WGS sequence"/>
</dbReference>
<evidence type="ECO:0000313" key="2">
    <source>
        <dbReference type="Proteomes" id="UP000318509"/>
    </source>
</evidence>
<protein>
    <recommendedName>
        <fullName evidence="3">NIPSNAP domain-containing protein</fullName>
    </recommendedName>
</protein>
<accession>A0A537KDS2</accession>